<organism evidence="1 2">
    <name type="scientific">Panagrolaimus sp. ES5</name>
    <dbReference type="NCBI Taxonomy" id="591445"/>
    <lineage>
        <taxon>Eukaryota</taxon>
        <taxon>Metazoa</taxon>
        <taxon>Ecdysozoa</taxon>
        <taxon>Nematoda</taxon>
        <taxon>Chromadorea</taxon>
        <taxon>Rhabditida</taxon>
        <taxon>Tylenchina</taxon>
        <taxon>Panagrolaimomorpha</taxon>
        <taxon>Panagrolaimoidea</taxon>
        <taxon>Panagrolaimidae</taxon>
        <taxon>Panagrolaimus</taxon>
    </lineage>
</organism>
<name>A0AC34F0D7_9BILA</name>
<dbReference type="Proteomes" id="UP000887579">
    <property type="component" value="Unplaced"/>
</dbReference>
<dbReference type="WBParaSite" id="ES5_v2.g1048.t1">
    <property type="protein sequence ID" value="ES5_v2.g1048.t1"/>
    <property type="gene ID" value="ES5_v2.g1048"/>
</dbReference>
<proteinExistence type="predicted"/>
<sequence length="415" mass="46986">MKLRNILLLVFGLSLSTLIYADDYSETEIFVELIHHINDPLKLKTLSLSLNSDFQLASVQQIRKLVSINNDTSKYDEIIESGIVPVLVKLLKSNNSDVIYEAVWTITNLASGTSEQTQSVVESDAIPSLIDLLEYNNTAIKNQAIWALSNIIGDENPDYRDYCIELGILPKLMKFIDANYSMSFLRDVAWTMVNLCRPKNPRISIQNVQTLLPGFKKLLNHHDATIVSDSLWGLAYITQTNTTNVEKENIQVILNDEIIVKRVIKLLTHPDVKIKSPSIRIIGNIVSGTDKQTQKMLDYGILTDIKEMLNFWNSDQIMKDIFWTLSNILAGPIEQANAVFDADIFSNILEYSDTEDIKIKNELIWCIRNAARYNEILKTMMEMGVIKSLCEMLKDIDGVDDDEVKGSRDAGVSEM</sequence>
<protein>
    <submittedName>
        <fullName evidence="2">Importin subunit alpha</fullName>
    </submittedName>
</protein>
<accession>A0AC34F0D7</accession>
<evidence type="ECO:0000313" key="2">
    <source>
        <dbReference type="WBParaSite" id="ES5_v2.g1048.t1"/>
    </source>
</evidence>
<reference evidence="2" key="1">
    <citation type="submission" date="2022-11" db="UniProtKB">
        <authorList>
            <consortium name="WormBaseParasite"/>
        </authorList>
    </citation>
    <scope>IDENTIFICATION</scope>
</reference>
<evidence type="ECO:0000313" key="1">
    <source>
        <dbReference type="Proteomes" id="UP000887579"/>
    </source>
</evidence>